<feature type="transmembrane region" description="Helical" evidence="2">
    <location>
        <begin position="121"/>
        <end position="143"/>
    </location>
</feature>
<reference evidence="3 4" key="1">
    <citation type="submission" date="2019-06" db="EMBL/GenBank/DDBJ databases">
        <title>Sequencing the genomes of 1000 actinobacteria strains.</title>
        <authorList>
            <person name="Klenk H.-P."/>
        </authorList>
    </citation>
    <scope>NUCLEOTIDE SEQUENCE [LARGE SCALE GENOMIC DNA]</scope>
    <source>
        <strain evidence="3 4">DSM 19560</strain>
    </source>
</reference>
<accession>A0A561EBR4</accession>
<evidence type="ECO:0000256" key="2">
    <source>
        <dbReference type="SAM" id="Phobius"/>
    </source>
</evidence>
<sequence>MTPDPTPERISVDAGSSSTTQKKGRPTPKRKEAEAARRQPLVPVDRKAAQRQARDEARRARMDQREAFARGDEKALPARDRGPVKRHIRDVVDSRWNFGEFVLPLMVVVLALSLVRDRNVQAAMFVVLWFVVAALVIDGFFLVRRVKRSVREKFGEEPPKGYARYAATRAFQLRMGRRPGPQVKRGQRV</sequence>
<keyword evidence="4" id="KW-1185">Reference proteome</keyword>
<protein>
    <submittedName>
        <fullName evidence="3">DUF3043 family protein</fullName>
    </submittedName>
</protein>
<feature type="transmembrane region" description="Helical" evidence="2">
    <location>
        <begin position="96"/>
        <end position="115"/>
    </location>
</feature>
<organism evidence="3 4">
    <name type="scientific">Rudaeicoccus suwonensis</name>
    <dbReference type="NCBI Taxonomy" id="657409"/>
    <lineage>
        <taxon>Bacteria</taxon>
        <taxon>Bacillati</taxon>
        <taxon>Actinomycetota</taxon>
        <taxon>Actinomycetes</taxon>
        <taxon>Micrococcales</taxon>
        <taxon>Dermacoccaceae</taxon>
        <taxon>Rudaeicoccus</taxon>
    </lineage>
</organism>
<proteinExistence type="predicted"/>
<feature type="compositionally biased region" description="Basic and acidic residues" evidence="1">
    <location>
        <begin position="44"/>
        <end position="82"/>
    </location>
</feature>
<dbReference type="Proteomes" id="UP000318297">
    <property type="component" value="Unassembled WGS sequence"/>
</dbReference>
<feature type="compositionally biased region" description="Basic and acidic residues" evidence="1">
    <location>
        <begin position="1"/>
        <end position="11"/>
    </location>
</feature>
<dbReference type="AlphaFoldDB" id="A0A561EBR4"/>
<feature type="region of interest" description="Disordered" evidence="1">
    <location>
        <begin position="1"/>
        <end position="82"/>
    </location>
</feature>
<dbReference type="Pfam" id="PF11241">
    <property type="entry name" value="DUF3043"/>
    <property type="match status" value="1"/>
</dbReference>
<evidence type="ECO:0000313" key="4">
    <source>
        <dbReference type="Proteomes" id="UP000318297"/>
    </source>
</evidence>
<gene>
    <name evidence="3" type="ORF">BKA23_1867</name>
</gene>
<keyword evidence="2" id="KW-0472">Membrane</keyword>
<dbReference type="RefSeq" id="WP_246104540.1">
    <property type="nucleotide sequence ID" value="NZ_VIVQ01000001.1"/>
</dbReference>
<evidence type="ECO:0000313" key="3">
    <source>
        <dbReference type="EMBL" id="TWE13039.1"/>
    </source>
</evidence>
<keyword evidence="2" id="KW-1133">Transmembrane helix</keyword>
<name>A0A561EBR4_9MICO</name>
<dbReference type="InterPro" id="IPR021403">
    <property type="entry name" value="DUF3043"/>
</dbReference>
<comment type="caution">
    <text evidence="3">The sequence shown here is derived from an EMBL/GenBank/DDBJ whole genome shotgun (WGS) entry which is preliminary data.</text>
</comment>
<dbReference type="EMBL" id="VIVQ01000001">
    <property type="protein sequence ID" value="TWE13039.1"/>
    <property type="molecule type" value="Genomic_DNA"/>
</dbReference>
<keyword evidence="2" id="KW-0812">Transmembrane</keyword>
<evidence type="ECO:0000256" key="1">
    <source>
        <dbReference type="SAM" id="MobiDB-lite"/>
    </source>
</evidence>